<dbReference type="STRING" id="458.Lrub_1741"/>
<dbReference type="InterPro" id="IPR002575">
    <property type="entry name" value="Aminoglycoside_PTrfase"/>
</dbReference>
<dbReference type="SUPFAM" id="SSF56112">
    <property type="entry name" value="Protein kinase-like (PK-like)"/>
    <property type="match status" value="1"/>
</dbReference>
<reference evidence="2 3" key="1">
    <citation type="submission" date="2015-11" db="EMBL/GenBank/DDBJ databases">
        <title>Genomic analysis of 38 Legionella species identifies large and diverse effector repertoires.</title>
        <authorList>
            <person name="Burstein D."/>
            <person name="Amaro F."/>
            <person name="Zusman T."/>
            <person name="Lifshitz Z."/>
            <person name="Cohen O."/>
            <person name="Gilbert J.A."/>
            <person name="Pupko T."/>
            <person name="Shuman H.A."/>
            <person name="Segal G."/>
        </authorList>
    </citation>
    <scope>NUCLEOTIDE SEQUENCE [LARGE SCALE GENOMIC DNA]</scope>
    <source>
        <strain evidence="2 3">WA-270A-C2</strain>
    </source>
</reference>
<evidence type="ECO:0000313" key="3">
    <source>
        <dbReference type="Proteomes" id="UP000054608"/>
    </source>
</evidence>
<name>A0A0W0XQY2_9GAMM</name>
<organism evidence="2 3">
    <name type="scientific">Legionella rubrilucens</name>
    <dbReference type="NCBI Taxonomy" id="458"/>
    <lineage>
        <taxon>Bacteria</taxon>
        <taxon>Pseudomonadati</taxon>
        <taxon>Pseudomonadota</taxon>
        <taxon>Gammaproteobacteria</taxon>
        <taxon>Legionellales</taxon>
        <taxon>Legionellaceae</taxon>
        <taxon>Legionella</taxon>
    </lineage>
</organism>
<dbReference type="InterPro" id="IPR011009">
    <property type="entry name" value="Kinase-like_dom_sf"/>
</dbReference>
<dbReference type="Pfam" id="PF01636">
    <property type="entry name" value="APH"/>
    <property type="match status" value="1"/>
</dbReference>
<dbReference type="OrthoDB" id="179763at2"/>
<dbReference type="Gene3D" id="3.90.1200.10">
    <property type="match status" value="1"/>
</dbReference>
<dbReference type="PATRIC" id="fig|458.5.peg.1816"/>
<keyword evidence="3" id="KW-1185">Reference proteome</keyword>
<sequence length="302" mass="34376">MPAAVVNHWAMPFLPEPLVWVTSLNQGLQHHNELVCLQNGSLWVAKLFASSTWLGLTQPEHLEFTEELAAEVATRLALTQRALRPHASGFLIPVGNRVGLLKPYCPGKIHERSSRHRAICSGRALAALHQLGFKHLKAQPFPAIEVDDASALSWVSSLIDECNQQRNHRDHEWVISHRDLHSHNIVWQDNQRLCLLDWESAGLIHPFVELLGLALNCAGVVEHRFEASLYTAVLKGYFERASHRHHADDILWRQIFHSWLLWYAYCLKQGKHQEVEAILTTISHLQKLLPSLKAIYNTISET</sequence>
<protein>
    <submittedName>
        <fullName evidence="2">Putative aminoglycoside phosphotransferase</fullName>
    </submittedName>
</protein>
<proteinExistence type="predicted"/>
<accession>A0A0W0XQY2</accession>
<dbReference type="RefSeq" id="WP_082651480.1">
    <property type="nucleotide sequence ID" value="NZ_CAAAIN010000005.1"/>
</dbReference>
<dbReference type="Proteomes" id="UP000054608">
    <property type="component" value="Unassembled WGS sequence"/>
</dbReference>
<evidence type="ECO:0000259" key="1">
    <source>
        <dbReference type="Pfam" id="PF01636"/>
    </source>
</evidence>
<gene>
    <name evidence="2" type="ORF">Lrub_1741</name>
</gene>
<dbReference type="AlphaFoldDB" id="A0A0W0XQY2"/>
<feature type="domain" description="Aminoglycoside phosphotransferase" evidence="1">
    <location>
        <begin position="57"/>
        <end position="244"/>
    </location>
</feature>
<dbReference type="EMBL" id="LNYT01000020">
    <property type="protein sequence ID" value="KTD46819.1"/>
    <property type="molecule type" value="Genomic_DNA"/>
</dbReference>
<dbReference type="GO" id="GO:0016740">
    <property type="term" value="F:transferase activity"/>
    <property type="evidence" value="ECO:0007669"/>
    <property type="project" value="UniProtKB-KW"/>
</dbReference>
<comment type="caution">
    <text evidence="2">The sequence shown here is derived from an EMBL/GenBank/DDBJ whole genome shotgun (WGS) entry which is preliminary data.</text>
</comment>
<keyword evidence="2" id="KW-0808">Transferase</keyword>
<evidence type="ECO:0000313" key="2">
    <source>
        <dbReference type="EMBL" id="KTD46819.1"/>
    </source>
</evidence>